<dbReference type="PANTHER" id="PTHR13847">
    <property type="entry name" value="SARCOSINE DEHYDROGENASE-RELATED"/>
    <property type="match status" value="1"/>
</dbReference>
<proteinExistence type="predicted"/>
<dbReference type="SUPFAM" id="SSF51905">
    <property type="entry name" value="FAD/NAD(P)-binding domain"/>
    <property type="match status" value="1"/>
</dbReference>
<reference evidence="4" key="1">
    <citation type="submission" date="2023-06" db="EMBL/GenBank/DDBJ databases">
        <title>Survivors Of The Sea: Transcriptome response of Skeletonema marinoi to long-term dormancy.</title>
        <authorList>
            <person name="Pinder M.I.M."/>
            <person name="Kourtchenko O."/>
            <person name="Robertson E.K."/>
            <person name="Larsson T."/>
            <person name="Maumus F."/>
            <person name="Osuna-Cruz C.M."/>
            <person name="Vancaester E."/>
            <person name="Stenow R."/>
            <person name="Vandepoele K."/>
            <person name="Ploug H."/>
            <person name="Bruchert V."/>
            <person name="Godhe A."/>
            <person name="Topel M."/>
        </authorList>
    </citation>
    <scope>NUCLEOTIDE SEQUENCE</scope>
    <source>
        <strain evidence="4">R05AC</strain>
    </source>
</reference>
<feature type="region of interest" description="Disordered" evidence="1">
    <location>
        <begin position="421"/>
        <end position="448"/>
    </location>
</feature>
<feature type="chain" id="PRO_5041981657" evidence="2">
    <location>
        <begin position="20"/>
        <end position="448"/>
    </location>
</feature>
<feature type="signal peptide" evidence="2">
    <location>
        <begin position="1"/>
        <end position="19"/>
    </location>
</feature>
<organism evidence="4 5">
    <name type="scientific">Skeletonema marinoi</name>
    <dbReference type="NCBI Taxonomy" id="267567"/>
    <lineage>
        <taxon>Eukaryota</taxon>
        <taxon>Sar</taxon>
        <taxon>Stramenopiles</taxon>
        <taxon>Ochrophyta</taxon>
        <taxon>Bacillariophyta</taxon>
        <taxon>Coscinodiscophyceae</taxon>
        <taxon>Thalassiosirophycidae</taxon>
        <taxon>Thalassiosirales</taxon>
        <taxon>Skeletonemataceae</taxon>
        <taxon>Skeletonema</taxon>
        <taxon>Skeletonema marinoi-dohrnii complex</taxon>
    </lineage>
</organism>
<dbReference type="Gene3D" id="3.50.50.60">
    <property type="entry name" value="FAD/NAD(P)-binding domain"/>
    <property type="match status" value="1"/>
</dbReference>
<evidence type="ECO:0000256" key="1">
    <source>
        <dbReference type="SAM" id="MobiDB-lite"/>
    </source>
</evidence>
<keyword evidence="4" id="KW-0560">Oxidoreductase</keyword>
<gene>
    <name evidence="4" type="ORF">QTG54_004220</name>
</gene>
<dbReference type="GO" id="GO:0005737">
    <property type="term" value="C:cytoplasm"/>
    <property type="evidence" value="ECO:0007669"/>
    <property type="project" value="TreeGrafter"/>
</dbReference>
<protein>
    <submittedName>
        <fullName evidence="4">FAD-dependent oxidoreductase</fullName>
        <ecNumber evidence="4">1.-.-.-</ecNumber>
    </submittedName>
</protein>
<dbReference type="InterPro" id="IPR006076">
    <property type="entry name" value="FAD-dep_OxRdtase"/>
</dbReference>
<evidence type="ECO:0000313" key="4">
    <source>
        <dbReference type="EMBL" id="KAK1744929.1"/>
    </source>
</evidence>
<feature type="domain" description="FAD dependent oxidoreductase" evidence="3">
    <location>
        <begin position="37"/>
        <end position="408"/>
    </location>
</feature>
<accession>A0AAD9DG46</accession>
<dbReference type="Pfam" id="PF01266">
    <property type="entry name" value="DAO"/>
    <property type="match status" value="1"/>
</dbReference>
<dbReference type="Gene3D" id="3.30.9.10">
    <property type="entry name" value="D-Amino Acid Oxidase, subunit A, domain 2"/>
    <property type="match status" value="1"/>
</dbReference>
<keyword evidence="5" id="KW-1185">Reference proteome</keyword>
<dbReference type="InterPro" id="IPR036188">
    <property type="entry name" value="FAD/NAD-bd_sf"/>
</dbReference>
<dbReference type="EMBL" id="JATAAI010000006">
    <property type="protein sequence ID" value="KAK1744929.1"/>
    <property type="molecule type" value="Genomic_DNA"/>
</dbReference>
<evidence type="ECO:0000313" key="5">
    <source>
        <dbReference type="Proteomes" id="UP001224775"/>
    </source>
</evidence>
<dbReference type="PANTHER" id="PTHR13847:SF150">
    <property type="entry name" value="OXIDOREDUCTASE TDA3-RELATED"/>
    <property type="match status" value="1"/>
</dbReference>
<sequence>MTMMSLVRTLTLLAASSSAFQTTRSVIKMSASGPKNIVVIGGGVQGTSVAFQIAESTSLPAGSTITILEANKIASAASGKGGGFMARQWGDGGPTQTLHELAFDMYEELCPKLGVESYRKLPVLSVSPGGNKKGKQDNKSKNKQLSDIFPTWLDGSIGRVSPLGFGDDTAQVTPKEFVEKMLEYVNQPDKPGVKVVIGKCTGIECTDGDDGEKVVTAVTYQDGEEEEEKVLNADDVIVSAGPWTCQAEKWFDGAIQLPMEGVKSTSIVWKPPTGDDTVDATALFCGEDNRFGTHLEVYPRPDGTVYICGIGGSDYITTSELQDSAFLFDCPPKDDRVEAAASAFQMMSDTYSTRGELAKTQACMRPCPPDAKPYMGRVPGYSGAYINGGHNCWGIAWAPASGKAIAELVLEGESRSVDLRPFNPARYTSQGRGGRGRKKKGLSVGEQW</sequence>
<dbReference type="GO" id="GO:0016491">
    <property type="term" value="F:oxidoreductase activity"/>
    <property type="evidence" value="ECO:0007669"/>
    <property type="project" value="UniProtKB-KW"/>
</dbReference>
<dbReference type="Proteomes" id="UP001224775">
    <property type="component" value="Unassembled WGS sequence"/>
</dbReference>
<name>A0AAD9DG46_9STRA</name>
<comment type="caution">
    <text evidence="4">The sequence shown here is derived from an EMBL/GenBank/DDBJ whole genome shotgun (WGS) entry which is preliminary data.</text>
</comment>
<evidence type="ECO:0000256" key="2">
    <source>
        <dbReference type="SAM" id="SignalP"/>
    </source>
</evidence>
<dbReference type="AlphaFoldDB" id="A0AAD9DG46"/>
<dbReference type="EC" id="1.-.-.-" evidence="4"/>
<evidence type="ECO:0000259" key="3">
    <source>
        <dbReference type="Pfam" id="PF01266"/>
    </source>
</evidence>
<keyword evidence="2" id="KW-0732">Signal</keyword>